<reference evidence="11" key="1">
    <citation type="submission" date="2002-12" db="EMBL/GenBank/DDBJ databases">
        <title>Divergence pattern of animal gene families and relationship with evolution of multicellular systems.</title>
        <authorList>
            <person name="Suga H."/>
            <person name="Miyata T."/>
        </authorList>
    </citation>
    <scope>NUCLEOTIDE SEQUENCE</scope>
</reference>
<dbReference type="Gene3D" id="1.10.357.120">
    <property type="match status" value="1"/>
</dbReference>
<evidence type="ECO:0000256" key="1">
    <source>
        <dbReference type="ARBA" id="ARBA00006460"/>
    </source>
</evidence>
<sequence>NMHFPQNELARAEAANIATTDNQYCALDGSPLRGLIQDHIVAGFQLTCRDTMLDQATYQQLVYGCLRDHYDGRKIITVPPCMIKPKMLWSGKQVITTVLKNITAGYVGLNLTSKAKVVNKWSAGDMDLEGEDLVIFRAGELLNGVMDKNQCGATAYGLIHSCHELYGGRIAAEVLSAMGRLFTGFLKYRCISFGVDDILLQPGADAARVQVIERGLKIGPKAVRDFLQLPLEDDDLHTPHGQHVLKRAIESTLRDQTTAASLDSYMMSVSGDLQSETINQTVPAGLTKQFPYNSLQLIIQSGAKGSNVNATQISSLLGPQALEGRRVPVMISGKTLPSFPAFDPSLRAGGTIFDRFLTGLKPQEFYFHCMAGREGLVDTAVKTSRSGYLQRCLVKHLEDLKINYDLTVRDADGSVVQFLYGDDGMDVTKTKQLQNFGFMGANFHAMLDVLNGRDLEQAFPGKEYAHKGWKYHQKAMEKPAKYDPALSRYRPDRYFGAVSESLTRELQKYMTADKDRLLSGKAGHKLTPDKLQQLVNLKSMRTLADPGENVGVLAAQALGEPSTQMTLNTFHFAGRSDMNVTLGIPRLREILMTATQKIKTPLMRVPLLPGEEPLAEAVKLSARLQRVSLADVLQDVHVTHQLHFGQDKRARLYRLQMDFIPPSEYHERFHLSANQLLKFVEATLITKLGNAIAKATKGASSRNIDSVIETVAPAAGKSRGSKSGEGDEDAEDGADEREEADSESDDSDNEVGPDENLEDAGTLHSSAKARHANDRGTYEEGSDSGSGSETDSGNDEGEAPAVPAPTETRTPKKGKLSKSDRIAAAIRAHGLVHDYDYDEAGHSCTITYQLGCEVGRLLIVSLVEAIAPKIVIRMTQGIKRCVLTKSDNKLPERDTLQVEGINIPELWRHAGLLDINKIRSNDIWAINGVYGIEAARATMIREINEVFKVYGISVDHRHLSLISDFMTFEGNIRALNRIGMRSSVNPFHKMSFETSTDFLRSATLEGDHDVCSSNSSRLVVGKLVGGGTGLHTLLQPLVSSH</sequence>
<dbReference type="EMBL" id="AB098202">
    <property type="protein sequence ID" value="BAJ52636.1"/>
    <property type="molecule type" value="mRNA"/>
</dbReference>
<dbReference type="InterPro" id="IPR007066">
    <property type="entry name" value="RNA_pol_Rpb1_3"/>
</dbReference>
<evidence type="ECO:0000313" key="11">
    <source>
        <dbReference type="EMBL" id="BAJ52636.1"/>
    </source>
</evidence>
<dbReference type="Gene3D" id="3.30.70.2850">
    <property type="match status" value="1"/>
</dbReference>
<feature type="domain" description="RNA polymerase Rpb1" evidence="9">
    <location>
        <begin position="359"/>
        <end position="983"/>
    </location>
</feature>
<dbReference type="Pfam" id="PF05000">
    <property type="entry name" value="RNA_pol_Rpb1_4"/>
    <property type="match status" value="1"/>
</dbReference>
<comment type="similarity">
    <text evidence="1">Belongs to the RNA polymerase beta' chain family.</text>
</comment>
<dbReference type="Gene3D" id="6.10.250.2940">
    <property type="match status" value="1"/>
</dbReference>
<dbReference type="Gene3D" id="1.10.132.30">
    <property type="match status" value="1"/>
</dbReference>
<feature type="non-terminal residue" evidence="11">
    <location>
        <position position="1"/>
    </location>
</feature>
<dbReference type="InterPro" id="IPR007081">
    <property type="entry name" value="RNA_pol_Rpb1_5"/>
</dbReference>
<dbReference type="AlphaFoldDB" id="E5RKC7"/>
<dbReference type="EC" id="2.7.7.6" evidence="2"/>
<protein>
    <recommendedName>
        <fullName evidence="2">DNA-directed RNA polymerase</fullName>
        <ecNumber evidence="2">2.7.7.6</ecNumber>
    </recommendedName>
</protein>
<dbReference type="GO" id="GO:0003677">
    <property type="term" value="F:DNA binding"/>
    <property type="evidence" value="ECO:0007669"/>
    <property type="project" value="InterPro"/>
</dbReference>
<evidence type="ECO:0000256" key="6">
    <source>
        <dbReference type="ARBA" id="ARBA00023163"/>
    </source>
</evidence>
<organism evidence="11">
    <name type="scientific">Monosiga ovata</name>
    <dbReference type="NCBI Taxonomy" id="81526"/>
    <lineage>
        <taxon>Eukaryota</taxon>
        <taxon>Choanoflagellata</taxon>
        <taxon>Craspedida</taxon>
        <taxon>Salpingoecidae</taxon>
        <taxon>Monosiga</taxon>
    </lineage>
</organism>
<dbReference type="CDD" id="cd02735">
    <property type="entry name" value="RNAP_I_Rpa1_C"/>
    <property type="match status" value="1"/>
</dbReference>
<dbReference type="Gene3D" id="1.10.274.100">
    <property type="entry name" value="RNA polymerase Rpb1, domain 3"/>
    <property type="match status" value="1"/>
</dbReference>
<feature type="region of interest" description="Disordered" evidence="7">
    <location>
        <begin position="714"/>
        <end position="819"/>
    </location>
</feature>
<dbReference type="Pfam" id="PF04998">
    <property type="entry name" value="RNA_pol_Rpb1_5"/>
    <property type="match status" value="1"/>
</dbReference>
<dbReference type="Pfam" id="PF04983">
    <property type="entry name" value="RNA_pol_Rpb1_3"/>
    <property type="match status" value="1"/>
</dbReference>
<keyword evidence="4" id="KW-0808">Transferase</keyword>
<feature type="domain" description="RNA polymerase Rpb1" evidence="8">
    <location>
        <begin position="28"/>
        <end position="198"/>
    </location>
</feature>
<evidence type="ECO:0000259" key="8">
    <source>
        <dbReference type="Pfam" id="PF04983"/>
    </source>
</evidence>
<dbReference type="GO" id="GO:0003899">
    <property type="term" value="F:DNA-directed RNA polymerase activity"/>
    <property type="evidence" value="ECO:0007669"/>
    <property type="project" value="UniProtKB-EC"/>
</dbReference>
<dbReference type="InterPro" id="IPR038120">
    <property type="entry name" value="Rpb1_funnel_sf"/>
</dbReference>
<dbReference type="SUPFAM" id="SSF64484">
    <property type="entry name" value="beta and beta-prime subunits of DNA dependent RNA-polymerase"/>
    <property type="match status" value="1"/>
</dbReference>
<evidence type="ECO:0000256" key="3">
    <source>
        <dbReference type="ARBA" id="ARBA00022478"/>
    </source>
</evidence>
<dbReference type="InterPro" id="IPR047107">
    <property type="entry name" value="DNA-dir_RNA_pol1_lsu_C"/>
</dbReference>
<dbReference type="GO" id="GO:0006351">
    <property type="term" value="P:DNA-templated transcription"/>
    <property type="evidence" value="ECO:0007669"/>
    <property type="project" value="InterPro"/>
</dbReference>
<evidence type="ECO:0000256" key="4">
    <source>
        <dbReference type="ARBA" id="ARBA00022679"/>
    </source>
</evidence>
<proteinExistence type="evidence at transcript level"/>
<dbReference type="PANTHER" id="PTHR19376">
    <property type="entry name" value="DNA-DIRECTED RNA POLYMERASE"/>
    <property type="match status" value="1"/>
</dbReference>
<accession>E5RKC7</accession>
<evidence type="ECO:0000256" key="7">
    <source>
        <dbReference type="SAM" id="MobiDB-lite"/>
    </source>
</evidence>
<keyword evidence="3" id="KW-0240">DNA-directed RNA polymerase</keyword>
<dbReference type="InterPro" id="IPR045867">
    <property type="entry name" value="DNA-dir_RpoC_beta_prime"/>
</dbReference>
<keyword evidence="6" id="KW-0804">Transcription</keyword>
<dbReference type="InterPro" id="IPR042102">
    <property type="entry name" value="RNA_pol_Rpb1_3_sf"/>
</dbReference>
<dbReference type="InterPro" id="IPR007083">
    <property type="entry name" value="RNA_pol_Rpb1_4"/>
</dbReference>
<evidence type="ECO:0000256" key="5">
    <source>
        <dbReference type="ARBA" id="ARBA00022695"/>
    </source>
</evidence>
<keyword evidence="5" id="KW-0548">Nucleotidyltransferase</keyword>
<evidence type="ECO:0000259" key="10">
    <source>
        <dbReference type="Pfam" id="PF05000"/>
    </source>
</evidence>
<name>E5RKC7_9EUKA</name>
<dbReference type="GO" id="GO:0005736">
    <property type="term" value="C:RNA polymerase I complex"/>
    <property type="evidence" value="ECO:0007669"/>
    <property type="project" value="TreeGrafter"/>
</dbReference>
<evidence type="ECO:0000259" key="9">
    <source>
        <dbReference type="Pfam" id="PF04998"/>
    </source>
</evidence>
<evidence type="ECO:0000256" key="2">
    <source>
        <dbReference type="ARBA" id="ARBA00012418"/>
    </source>
</evidence>
<dbReference type="PANTHER" id="PTHR19376:SF11">
    <property type="entry name" value="DNA-DIRECTED RNA POLYMERASE I SUBUNIT RPA1"/>
    <property type="match status" value="1"/>
</dbReference>
<feature type="domain" description="RNA polymerase Rpb1" evidence="10">
    <location>
        <begin position="258"/>
        <end position="350"/>
    </location>
</feature>
<feature type="compositionally biased region" description="Acidic residues" evidence="7">
    <location>
        <begin position="726"/>
        <end position="758"/>
    </location>
</feature>